<dbReference type="RefSeq" id="XP_011400994.1">
    <property type="nucleotide sequence ID" value="XM_011402692.1"/>
</dbReference>
<dbReference type="KEGG" id="apro:F751_0673"/>
<gene>
    <name evidence="2" type="ORF">F751_0673</name>
</gene>
<reference evidence="2 3" key="1">
    <citation type="journal article" date="2014" name="BMC Genomics">
        <title>Oil accumulation mechanisms of the oleaginous microalga Chlorella protothecoides revealed through its genome, transcriptomes, and proteomes.</title>
        <authorList>
            <person name="Gao C."/>
            <person name="Wang Y."/>
            <person name="Shen Y."/>
            <person name="Yan D."/>
            <person name="He X."/>
            <person name="Dai J."/>
            <person name="Wu Q."/>
        </authorList>
    </citation>
    <scope>NUCLEOTIDE SEQUENCE [LARGE SCALE GENOMIC DNA]</scope>
    <source>
        <strain evidence="2 3">0710</strain>
    </source>
</reference>
<protein>
    <submittedName>
        <fullName evidence="2">Uncharacterized protein</fullName>
    </submittedName>
</protein>
<evidence type="ECO:0000313" key="2">
    <source>
        <dbReference type="EMBL" id="KFM27987.1"/>
    </source>
</evidence>
<evidence type="ECO:0000313" key="3">
    <source>
        <dbReference type="Proteomes" id="UP000028924"/>
    </source>
</evidence>
<feature type="region of interest" description="Disordered" evidence="1">
    <location>
        <begin position="1"/>
        <end position="25"/>
    </location>
</feature>
<evidence type="ECO:0000256" key="1">
    <source>
        <dbReference type="SAM" id="MobiDB-lite"/>
    </source>
</evidence>
<keyword evidence="3" id="KW-1185">Reference proteome</keyword>
<dbReference type="AlphaFoldDB" id="A0A087SQI3"/>
<dbReference type="GeneID" id="23612064"/>
<feature type="region of interest" description="Disordered" evidence="1">
    <location>
        <begin position="105"/>
        <end position="125"/>
    </location>
</feature>
<accession>A0A087SQI3</accession>
<proteinExistence type="predicted"/>
<feature type="compositionally biased region" description="Gly residues" evidence="1">
    <location>
        <begin position="107"/>
        <end position="123"/>
    </location>
</feature>
<name>A0A087SQI3_AUXPR</name>
<organism evidence="2 3">
    <name type="scientific">Auxenochlorella protothecoides</name>
    <name type="common">Green microalga</name>
    <name type="synonym">Chlorella protothecoides</name>
    <dbReference type="NCBI Taxonomy" id="3075"/>
    <lineage>
        <taxon>Eukaryota</taxon>
        <taxon>Viridiplantae</taxon>
        <taxon>Chlorophyta</taxon>
        <taxon>core chlorophytes</taxon>
        <taxon>Trebouxiophyceae</taxon>
        <taxon>Chlorellales</taxon>
        <taxon>Chlorellaceae</taxon>
        <taxon>Auxenochlorella</taxon>
    </lineage>
</organism>
<dbReference type="Proteomes" id="UP000028924">
    <property type="component" value="Unassembled WGS sequence"/>
</dbReference>
<dbReference type="EMBL" id="KL662160">
    <property type="protein sequence ID" value="KFM27987.1"/>
    <property type="molecule type" value="Genomic_DNA"/>
</dbReference>
<sequence>MTRGSAAEGLQGAAQQSLAHRGDVRHASGRGQCMLLRGHNQAHPPLSVLVAQDVLLDQGRKPEGLEAVLPRQRAQRGVGHHKLLVGGVLQAVLLHVGPHVLGDGRARGGAGAHPGRHGGGQAQGLGEAVDPLLARRRRAAWIGPRPDAPRRCLRRARSCVVVVVVVGGLHPGRVLYEAVPAEVLVHLEHVRRLAGEDGGQRVVQQDAAPVLGVLQVVLLDVGPQPLHHLRPGQAGLAQEGLHCWGKRAAQPRAGVAGPLTPGRKAPGVGGKGGDHGSER</sequence>
<feature type="region of interest" description="Disordered" evidence="1">
    <location>
        <begin position="252"/>
        <end position="279"/>
    </location>
</feature>